<dbReference type="Pfam" id="PF21006">
    <property type="entry name" value="NHase_beta_N"/>
    <property type="match status" value="1"/>
</dbReference>
<dbReference type="Pfam" id="PF02211">
    <property type="entry name" value="NHase_beta_C"/>
    <property type="match status" value="1"/>
</dbReference>
<sequence length="228" mass="24875">MNGIHDLGGMDGFGSVAYPDTPDTFDHRWEGEAYAAFVATLGNEIASIDEFRHSIERMPPAQYLDSSYYDRWTTAITRLLLENDVIDPETFVERTAALEAGEATVPEREVPGLLSELAAGVAASYESDAPAESSTFAVGDAVVVRNDHPDGHTRCPRYARRARGEIVADRGAHVLPDARAHGESAAEPLYQVAFDGRELWGSDADGDLEVTIDLWESYLDPAEEATDD</sequence>
<keyword evidence="4" id="KW-0456">Lyase</keyword>
<evidence type="ECO:0000256" key="3">
    <source>
        <dbReference type="ARBA" id="ARBA00013079"/>
    </source>
</evidence>
<evidence type="ECO:0000259" key="7">
    <source>
        <dbReference type="Pfam" id="PF21006"/>
    </source>
</evidence>
<dbReference type="EC" id="4.2.1.84" evidence="3"/>
<accession>A0A1G9EDK6</accession>
<evidence type="ECO:0000256" key="1">
    <source>
        <dbReference type="ARBA" id="ARBA00004042"/>
    </source>
</evidence>
<dbReference type="NCBIfam" id="TIGR03888">
    <property type="entry name" value="nitrile_beta"/>
    <property type="match status" value="1"/>
</dbReference>
<comment type="catalytic activity">
    <reaction evidence="5">
        <text>an aliphatic primary amide = an aliphatic nitrile + H2O</text>
        <dbReference type="Rhea" id="RHEA:12673"/>
        <dbReference type="ChEBI" id="CHEBI:15377"/>
        <dbReference type="ChEBI" id="CHEBI:65285"/>
        <dbReference type="ChEBI" id="CHEBI:80291"/>
        <dbReference type="EC" id="4.2.1.84"/>
    </reaction>
</comment>
<dbReference type="RefSeq" id="WP_090310720.1">
    <property type="nucleotide sequence ID" value="NZ_FNFE01000006.1"/>
</dbReference>
<organism evidence="8 9">
    <name type="scientific">Natronorubrum texcoconense</name>
    <dbReference type="NCBI Taxonomy" id="1095776"/>
    <lineage>
        <taxon>Archaea</taxon>
        <taxon>Methanobacteriati</taxon>
        <taxon>Methanobacteriota</taxon>
        <taxon>Stenosarchaea group</taxon>
        <taxon>Halobacteria</taxon>
        <taxon>Halobacteriales</taxon>
        <taxon>Natrialbaceae</taxon>
        <taxon>Natronorubrum</taxon>
    </lineage>
</organism>
<dbReference type="Gene3D" id="1.10.472.20">
    <property type="entry name" value="Nitrile hydratase, beta subunit"/>
    <property type="match status" value="1"/>
</dbReference>
<protein>
    <recommendedName>
        <fullName evidence="3">nitrile hydratase</fullName>
        <ecNumber evidence="3">4.2.1.84</ecNumber>
    </recommendedName>
</protein>
<dbReference type="InterPro" id="IPR003168">
    <property type="entry name" value="Nitrile_hydratase_bsu"/>
</dbReference>
<dbReference type="Gene3D" id="2.30.30.50">
    <property type="match status" value="1"/>
</dbReference>
<dbReference type="AlphaFoldDB" id="A0A1G9EDK6"/>
<dbReference type="InterPro" id="IPR008990">
    <property type="entry name" value="Elect_transpt_acc-like_dom_sf"/>
</dbReference>
<evidence type="ECO:0000313" key="9">
    <source>
        <dbReference type="Proteomes" id="UP000198882"/>
    </source>
</evidence>
<evidence type="ECO:0000256" key="2">
    <source>
        <dbReference type="ARBA" id="ARBA00009098"/>
    </source>
</evidence>
<evidence type="ECO:0000313" key="8">
    <source>
        <dbReference type="EMBL" id="SDK74168.1"/>
    </source>
</evidence>
<dbReference type="InterPro" id="IPR049054">
    <property type="entry name" value="CN_hydtase_beta-like_N"/>
</dbReference>
<dbReference type="OrthoDB" id="336519at2157"/>
<comment type="function">
    <text evidence="1">NHase catalyzes the hydration of various nitrile compounds to the corresponding amides.</text>
</comment>
<dbReference type="STRING" id="1095776.SAMN04515672_3871"/>
<dbReference type="EMBL" id="FNFE01000006">
    <property type="protein sequence ID" value="SDK74168.1"/>
    <property type="molecule type" value="Genomic_DNA"/>
</dbReference>
<feature type="domain" description="Nitrile hydratase beta subunit" evidence="6">
    <location>
        <begin position="131"/>
        <end position="220"/>
    </location>
</feature>
<dbReference type="SUPFAM" id="SSF50090">
    <property type="entry name" value="Electron transport accessory proteins"/>
    <property type="match status" value="1"/>
</dbReference>
<feature type="domain" description="Nitrile hydratase beta subunit-like N-terminal" evidence="7">
    <location>
        <begin position="1"/>
        <end position="105"/>
    </location>
</feature>
<dbReference type="PIRSF" id="PIRSF001427">
    <property type="entry name" value="NHase_beta"/>
    <property type="match status" value="1"/>
</dbReference>
<dbReference type="GO" id="GO:0046914">
    <property type="term" value="F:transition metal ion binding"/>
    <property type="evidence" value="ECO:0007669"/>
    <property type="project" value="InterPro"/>
</dbReference>
<evidence type="ECO:0000256" key="4">
    <source>
        <dbReference type="ARBA" id="ARBA00023239"/>
    </source>
</evidence>
<dbReference type="InterPro" id="IPR024690">
    <property type="entry name" value="CN_hydtase_beta_dom_C"/>
</dbReference>
<evidence type="ECO:0000259" key="6">
    <source>
        <dbReference type="Pfam" id="PF02211"/>
    </source>
</evidence>
<keyword evidence="9" id="KW-1185">Reference proteome</keyword>
<reference evidence="9" key="1">
    <citation type="submission" date="2016-10" db="EMBL/GenBank/DDBJ databases">
        <authorList>
            <person name="Varghese N."/>
            <person name="Submissions S."/>
        </authorList>
    </citation>
    <scope>NUCLEOTIDE SEQUENCE [LARGE SCALE GENOMIC DNA]</scope>
    <source>
        <strain evidence="9">B4,CECT 8067,JCM 17497</strain>
    </source>
</reference>
<gene>
    <name evidence="8" type="ORF">SAMN04515672_3871</name>
</gene>
<name>A0A1G9EDK6_9EURY</name>
<evidence type="ECO:0000256" key="5">
    <source>
        <dbReference type="ARBA" id="ARBA00044877"/>
    </source>
</evidence>
<comment type="similarity">
    <text evidence="2">Belongs to the nitrile hydratase subunit beta family.</text>
</comment>
<dbReference type="Proteomes" id="UP000198882">
    <property type="component" value="Unassembled WGS sequence"/>
</dbReference>
<dbReference type="GO" id="GO:0018822">
    <property type="term" value="F:nitrile hydratase activity"/>
    <property type="evidence" value="ECO:0007669"/>
    <property type="project" value="UniProtKB-EC"/>
</dbReference>
<proteinExistence type="inferred from homology"/>
<dbReference type="InterPro" id="IPR042262">
    <property type="entry name" value="CN_hydtase_beta_C"/>
</dbReference>